<dbReference type="RefSeq" id="WP_406696763.1">
    <property type="nucleotide sequence ID" value="NZ_CP155447.1"/>
</dbReference>
<dbReference type="PANTHER" id="PTHR45947">
    <property type="entry name" value="SULFOQUINOVOSYL TRANSFERASE SQD2"/>
    <property type="match status" value="1"/>
</dbReference>
<reference evidence="3" key="1">
    <citation type="submission" date="2024-05" db="EMBL/GenBank/DDBJ databases">
        <title>Planctomycetes of the genus Singulisphaera possess chitinolytic capabilities.</title>
        <authorList>
            <person name="Ivanova A."/>
        </authorList>
    </citation>
    <scope>NUCLEOTIDE SEQUENCE</scope>
    <source>
        <strain evidence="3">Ch08T</strain>
    </source>
</reference>
<proteinExistence type="predicted"/>
<dbReference type="EC" id="2.4.-.-" evidence="3"/>
<sequence length="371" mass="40771">MSLRKIAYLTPLYFDEQSCLGGGERYPLNLATGIVEASGGTCAVELISYGEKSERRTMRPGVTLRVLQIANRPGDRTNVASWELPDALADADLVHIHSPFTRSSELGILAAKQQHKPLCMTDHGGTASTIGLNLGSLELADRVIAYSDFGASLYWTKTPIAIVKGGVDASTFSPAPHPTDRDRVLYVGRLLPHKGIDQLIRALPPGLRLTVCGRPTHKDYAWLISNLAIEQGKEVEFVTDADDATIRALYHRSWVTVLPSVYQDCFGGNHVAPELMGLTLLESMASGTPAICSRVGAMPEFIHEGETGFVYDQLDQLTERLLRLSQDPALVERMGRRGREVVLEAFDLRVAGRKMFAIYEEMVTKYREAAA</sequence>
<evidence type="ECO:0000259" key="2">
    <source>
        <dbReference type="Pfam" id="PF13439"/>
    </source>
</evidence>
<dbReference type="InterPro" id="IPR001296">
    <property type="entry name" value="Glyco_trans_1"/>
</dbReference>
<keyword evidence="3" id="KW-0808">Transferase</keyword>
<protein>
    <submittedName>
        <fullName evidence="3">Glycosyltransferase family 4 protein</fullName>
        <ecNumber evidence="3">2.4.-.-</ecNumber>
    </submittedName>
</protein>
<dbReference type="CDD" id="cd03801">
    <property type="entry name" value="GT4_PimA-like"/>
    <property type="match status" value="1"/>
</dbReference>
<dbReference type="PANTHER" id="PTHR45947:SF3">
    <property type="entry name" value="SULFOQUINOVOSYL TRANSFERASE SQD2"/>
    <property type="match status" value="1"/>
</dbReference>
<feature type="domain" description="Glycosyltransferase subfamily 4-like N-terminal" evidence="2">
    <location>
        <begin position="21"/>
        <end position="169"/>
    </location>
</feature>
<dbReference type="GO" id="GO:0016757">
    <property type="term" value="F:glycosyltransferase activity"/>
    <property type="evidence" value="ECO:0007669"/>
    <property type="project" value="UniProtKB-KW"/>
</dbReference>
<evidence type="ECO:0000313" key="3">
    <source>
        <dbReference type="EMBL" id="XBH04019.1"/>
    </source>
</evidence>
<feature type="domain" description="Glycosyl transferase family 1" evidence="1">
    <location>
        <begin position="176"/>
        <end position="340"/>
    </location>
</feature>
<dbReference type="InterPro" id="IPR050194">
    <property type="entry name" value="Glycosyltransferase_grp1"/>
</dbReference>
<dbReference type="EMBL" id="CP155447">
    <property type="protein sequence ID" value="XBH04019.1"/>
    <property type="molecule type" value="Genomic_DNA"/>
</dbReference>
<dbReference type="AlphaFoldDB" id="A0AAU7CFI4"/>
<dbReference type="InterPro" id="IPR028098">
    <property type="entry name" value="Glyco_trans_4-like_N"/>
</dbReference>
<dbReference type="Pfam" id="PF00534">
    <property type="entry name" value="Glycos_transf_1"/>
    <property type="match status" value="1"/>
</dbReference>
<dbReference type="SUPFAM" id="SSF53756">
    <property type="entry name" value="UDP-Glycosyltransferase/glycogen phosphorylase"/>
    <property type="match status" value="1"/>
</dbReference>
<gene>
    <name evidence="3" type="ORF">V5E97_37825</name>
</gene>
<keyword evidence="3" id="KW-0328">Glycosyltransferase</keyword>
<dbReference type="Pfam" id="PF13439">
    <property type="entry name" value="Glyco_transf_4"/>
    <property type="match status" value="1"/>
</dbReference>
<evidence type="ECO:0000259" key="1">
    <source>
        <dbReference type="Pfam" id="PF00534"/>
    </source>
</evidence>
<name>A0AAU7CFI4_9BACT</name>
<accession>A0AAU7CFI4</accession>
<dbReference type="Gene3D" id="3.40.50.2000">
    <property type="entry name" value="Glycogen Phosphorylase B"/>
    <property type="match status" value="2"/>
</dbReference>
<organism evidence="3">
    <name type="scientific">Singulisphaera sp. Ch08</name>
    <dbReference type="NCBI Taxonomy" id="3120278"/>
    <lineage>
        <taxon>Bacteria</taxon>
        <taxon>Pseudomonadati</taxon>
        <taxon>Planctomycetota</taxon>
        <taxon>Planctomycetia</taxon>
        <taxon>Isosphaerales</taxon>
        <taxon>Isosphaeraceae</taxon>
        <taxon>Singulisphaera</taxon>
    </lineage>
</organism>